<sequence>MTITITPLSALKGHRKMEKSIRARHPVMASTAAALLVSVLLSSCGNSQMTTGSISDDYRTRHPIVLAEGAYTLDVPVASGDVRLTVGQKDMVRGFAQNFSASAAGVVQIQVPHGSYNAGAATKIAGDIRRTLTENGIRAQRIMMTNYAASPNGDAAPIRLQYVATKAMTSACGEWPEDLSNDTMTNRNWYNFGCASQNNLAAQIANPSDLIAPRGMTPIDATQRAKVISDYRGETSSGGTTTTTTTTTN</sequence>
<evidence type="ECO:0000256" key="1">
    <source>
        <dbReference type="SAM" id="MobiDB-lite"/>
    </source>
</evidence>
<protein>
    <submittedName>
        <fullName evidence="2">Pilus assembly protein CpaD</fullName>
    </submittedName>
</protein>
<dbReference type="InterPro" id="IPR013361">
    <property type="entry name" value="Pilus_CpaD"/>
</dbReference>
<reference evidence="2 3" key="1">
    <citation type="submission" date="2019-06" db="EMBL/GenBank/DDBJ databases">
        <title>Sorghum-associated microbial communities from plants grown in Nebraska, USA.</title>
        <authorList>
            <person name="Schachtman D."/>
        </authorList>
    </citation>
    <scope>NUCLEOTIDE SEQUENCE [LARGE SCALE GENOMIC DNA]</scope>
    <source>
        <strain evidence="2 3">1225</strain>
    </source>
</reference>
<evidence type="ECO:0000313" key="2">
    <source>
        <dbReference type="EMBL" id="TWF52938.1"/>
    </source>
</evidence>
<dbReference type="NCBIfam" id="TIGR02522">
    <property type="entry name" value="pilus_cpaD"/>
    <property type="match status" value="1"/>
</dbReference>
<comment type="caution">
    <text evidence="2">The sequence shown here is derived from an EMBL/GenBank/DDBJ whole genome shotgun (WGS) entry which is preliminary data.</text>
</comment>
<organism evidence="2 3">
    <name type="scientific">Neorhizobium alkalisoli</name>
    <dbReference type="NCBI Taxonomy" id="528178"/>
    <lineage>
        <taxon>Bacteria</taxon>
        <taxon>Pseudomonadati</taxon>
        <taxon>Pseudomonadota</taxon>
        <taxon>Alphaproteobacteria</taxon>
        <taxon>Hyphomicrobiales</taxon>
        <taxon>Rhizobiaceae</taxon>
        <taxon>Rhizobium/Agrobacterium group</taxon>
        <taxon>Neorhizobium</taxon>
    </lineage>
</organism>
<keyword evidence="3" id="KW-1185">Reference proteome</keyword>
<accession>A0A561QRB9</accession>
<name>A0A561QRB9_9HYPH</name>
<dbReference type="Pfam" id="PF09476">
    <property type="entry name" value="Pilus_CpaD"/>
    <property type="match status" value="1"/>
</dbReference>
<evidence type="ECO:0000313" key="3">
    <source>
        <dbReference type="Proteomes" id="UP000320653"/>
    </source>
</evidence>
<dbReference type="AlphaFoldDB" id="A0A561QRB9"/>
<feature type="region of interest" description="Disordered" evidence="1">
    <location>
        <begin position="230"/>
        <end position="249"/>
    </location>
</feature>
<gene>
    <name evidence="2" type="ORF">FHW37_104207</name>
</gene>
<proteinExistence type="predicted"/>
<dbReference type="Proteomes" id="UP000320653">
    <property type="component" value="Unassembled WGS sequence"/>
</dbReference>
<dbReference type="EMBL" id="VIWP01000004">
    <property type="protein sequence ID" value="TWF52938.1"/>
    <property type="molecule type" value="Genomic_DNA"/>
</dbReference>
<dbReference type="InterPro" id="IPR019027">
    <property type="entry name" value="Pilus_biogenesis_CpaD-related"/>
</dbReference>
<feature type="compositionally biased region" description="Low complexity" evidence="1">
    <location>
        <begin position="235"/>
        <end position="249"/>
    </location>
</feature>